<gene>
    <name evidence="1" type="ORF">GCM10025759_18820</name>
</gene>
<organism evidence="1 2">
    <name type="scientific">Lysobacter panacisoli</name>
    <dbReference type="NCBI Taxonomy" id="1255263"/>
    <lineage>
        <taxon>Bacteria</taxon>
        <taxon>Pseudomonadati</taxon>
        <taxon>Pseudomonadota</taxon>
        <taxon>Gammaproteobacteria</taxon>
        <taxon>Lysobacterales</taxon>
        <taxon>Lysobacteraceae</taxon>
        <taxon>Lysobacter</taxon>
    </lineage>
</organism>
<evidence type="ECO:0000313" key="2">
    <source>
        <dbReference type="Proteomes" id="UP001501083"/>
    </source>
</evidence>
<name>A0ABP9LC98_9GAMM</name>
<dbReference type="RefSeq" id="WP_158985801.1">
    <property type="nucleotide sequence ID" value="NZ_BAABKY010000002.1"/>
</dbReference>
<dbReference type="EMBL" id="BAABKY010000002">
    <property type="protein sequence ID" value="GAA5075351.1"/>
    <property type="molecule type" value="Genomic_DNA"/>
</dbReference>
<reference evidence="2" key="1">
    <citation type="journal article" date="2019" name="Int. J. Syst. Evol. Microbiol.">
        <title>The Global Catalogue of Microorganisms (GCM) 10K type strain sequencing project: providing services to taxonomists for standard genome sequencing and annotation.</title>
        <authorList>
            <consortium name="The Broad Institute Genomics Platform"/>
            <consortium name="The Broad Institute Genome Sequencing Center for Infectious Disease"/>
            <person name="Wu L."/>
            <person name="Ma J."/>
        </authorList>
    </citation>
    <scope>NUCLEOTIDE SEQUENCE [LARGE SCALE GENOMIC DNA]</scope>
    <source>
        <strain evidence="2">JCM 19212</strain>
    </source>
</reference>
<dbReference type="InterPro" id="IPR035958">
    <property type="entry name" value="SecB-like_sf"/>
</dbReference>
<accession>A0ABP9LC98</accession>
<dbReference type="Gene3D" id="3.10.420.10">
    <property type="entry name" value="SecB-like"/>
    <property type="match status" value="1"/>
</dbReference>
<sequence length="177" mass="20077">MAKKTKVFDPTEYFALHDIALWTTSLQREAEFQPELHEGKTTIQTMRSVKAEGFTGTLETGEELNFIQALVTFGIRSVFGQEEGDSEVLHSLEATFAVDYQIIALPDEKDFQRFLSINCPHQAWPFWRQHVYDTFKRASLPVPLVPLLSSGQVGKRPRKVSRIVRYPEPVGPTAPAK</sequence>
<protein>
    <recommendedName>
        <fullName evidence="3">Preprotein translocase subunit SecB</fullName>
    </recommendedName>
</protein>
<dbReference type="SUPFAM" id="SSF54611">
    <property type="entry name" value="SecB-like"/>
    <property type="match status" value="1"/>
</dbReference>
<keyword evidence="2" id="KW-1185">Reference proteome</keyword>
<evidence type="ECO:0008006" key="3">
    <source>
        <dbReference type="Google" id="ProtNLM"/>
    </source>
</evidence>
<proteinExistence type="predicted"/>
<dbReference type="Proteomes" id="UP001501083">
    <property type="component" value="Unassembled WGS sequence"/>
</dbReference>
<evidence type="ECO:0000313" key="1">
    <source>
        <dbReference type="EMBL" id="GAA5075351.1"/>
    </source>
</evidence>
<comment type="caution">
    <text evidence="1">The sequence shown here is derived from an EMBL/GenBank/DDBJ whole genome shotgun (WGS) entry which is preliminary data.</text>
</comment>